<evidence type="ECO:0000313" key="1">
    <source>
        <dbReference type="EMBL" id="BBZ38797.1"/>
    </source>
</evidence>
<evidence type="ECO:0000313" key="2">
    <source>
        <dbReference type="Proteomes" id="UP000467385"/>
    </source>
</evidence>
<sequence length="146" mass="15915">MICQTPNDDPCSWVTSPAEAVEYAEALLVTSAKAGREFWAAAAVGPLAGMLYAASPRGNNEGIEWLIQATAAIPDHASGDSARVRATRRWGPSWDSAIACLAEQPRLSNELQSALKLHPRQRDSLVMMIRDALSPWRQAESCDEHE</sequence>
<name>A0A7I7YB77_9MYCO</name>
<accession>A0A7I7YB77</accession>
<keyword evidence="2" id="KW-1185">Reference proteome</keyword>
<reference evidence="1 2" key="1">
    <citation type="journal article" date="2019" name="Emerg. Microbes Infect.">
        <title>Comprehensive subspecies identification of 175 nontuberculous mycobacteria species based on 7547 genomic profiles.</title>
        <authorList>
            <person name="Matsumoto Y."/>
            <person name="Kinjo T."/>
            <person name="Motooka D."/>
            <person name="Nabeya D."/>
            <person name="Jung N."/>
            <person name="Uechi K."/>
            <person name="Horii T."/>
            <person name="Iida T."/>
            <person name="Fujita J."/>
            <person name="Nakamura S."/>
        </authorList>
    </citation>
    <scope>NUCLEOTIDE SEQUENCE [LARGE SCALE GENOMIC DNA]</scope>
    <source>
        <strain evidence="1 2">JCM 14738</strain>
    </source>
</reference>
<dbReference type="Proteomes" id="UP000467385">
    <property type="component" value="Chromosome"/>
</dbReference>
<dbReference type="AlphaFoldDB" id="A0A7I7YB77"/>
<gene>
    <name evidence="1" type="ORF">MCNS_18600</name>
</gene>
<proteinExistence type="predicted"/>
<organism evidence="1 2">
    <name type="scientific">Mycobacterium conspicuum</name>
    <dbReference type="NCBI Taxonomy" id="44010"/>
    <lineage>
        <taxon>Bacteria</taxon>
        <taxon>Bacillati</taxon>
        <taxon>Actinomycetota</taxon>
        <taxon>Actinomycetes</taxon>
        <taxon>Mycobacteriales</taxon>
        <taxon>Mycobacteriaceae</taxon>
        <taxon>Mycobacterium</taxon>
    </lineage>
</organism>
<dbReference type="OrthoDB" id="4749790at2"/>
<protein>
    <submittedName>
        <fullName evidence="1">Uncharacterized protein</fullName>
    </submittedName>
</protein>
<dbReference type="RefSeq" id="WP_085231686.1">
    <property type="nucleotide sequence ID" value="NZ_AP022613.1"/>
</dbReference>
<dbReference type="EMBL" id="AP022613">
    <property type="protein sequence ID" value="BBZ38797.1"/>
    <property type="molecule type" value="Genomic_DNA"/>
</dbReference>